<evidence type="ECO:0000259" key="1">
    <source>
        <dbReference type="Pfam" id="PF24894"/>
    </source>
</evidence>
<dbReference type="InterPro" id="IPR001451">
    <property type="entry name" value="Hexapep"/>
</dbReference>
<dbReference type="InterPro" id="IPR011004">
    <property type="entry name" value="Trimer_LpxA-like_sf"/>
</dbReference>
<dbReference type="InterPro" id="IPR051159">
    <property type="entry name" value="Hexapeptide_acetyltransf"/>
</dbReference>
<dbReference type="Pfam" id="PF00132">
    <property type="entry name" value="Hexapep"/>
    <property type="match status" value="1"/>
</dbReference>
<dbReference type="PANTHER" id="PTHR23416">
    <property type="entry name" value="SIALIC ACID SYNTHASE-RELATED"/>
    <property type="match status" value="1"/>
</dbReference>
<protein>
    <recommendedName>
        <fullName evidence="1">Glucose-1-phosphate adenylyltransferase/Bifunctional protein GlmU-like C-terminal hexapeptide domain-containing protein</fullName>
    </recommendedName>
</protein>
<sequence length="160" mass="17385">MCQNPNLVVVRNSTIGQNTEIREFCTINDSTLGSACLISERVSIKKCFLEDRVEVNAGSYLEKCNISSGVMIAPNCSIVGVTHEFSQQGVSNIDVFNEITIQHGVWIGAGCIILPGVTIGPCSVIGAGSVVKKNIPPFHIYLGTPSNFRLEKLKDWCKKI</sequence>
<dbReference type="PANTHER" id="PTHR23416:SF54">
    <property type="entry name" value="ACETYLTRANSFERASE, CYSE_LACA_LPXA_NODL FAMILY (AFU_ORTHOLOGUE AFUA_2G08430)-RELATED"/>
    <property type="match status" value="1"/>
</dbReference>
<proteinExistence type="predicted"/>
<dbReference type="SUPFAM" id="SSF51161">
    <property type="entry name" value="Trimeric LpxA-like enzymes"/>
    <property type="match status" value="1"/>
</dbReference>
<dbReference type="Gene3D" id="2.160.10.10">
    <property type="entry name" value="Hexapeptide repeat proteins"/>
    <property type="match status" value="2"/>
</dbReference>
<accession>A0A1F5EM49</accession>
<evidence type="ECO:0000313" key="3">
    <source>
        <dbReference type="Proteomes" id="UP000176865"/>
    </source>
</evidence>
<name>A0A1F5EM49_9BACT</name>
<dbReference type="STRING" id="1797579.A2996_01655"/>
<dbReference type="Pfam" id="PF24894">
    <property type="entry name" value="Hexapep_GlmU"/>
    <property type="match status" value="1"/>
</dbReference>
<feature type="domain" description="Glucose-1-phosphate adenylyltransferase/Bifunctional protein GlmU-like C-terminal hexapeptide" evidence="1">
    <location>
        <begin position="10"/>
        <end position="84"/>
    </location>
</feature>
<organism evidence="2 3">
    <name type="scientific">Candidatus Campbellbacteria bacterium RIFCSPLOWO2_01_FULL_34_15</name>
    <dbReference type="NCBI Taxonomy" id="1797579"/>
    <lineage>
        <taxon>Bacteria</taxon>
        <taxon>Candidatus Campbelliibacteriota</taxon>
    </lineage>
</organism>
<gene>
    <name evidence="2" type="ORF">A2996_01655</name>
</gene>
<dbReference type="CDD" id="cd04647">
    <property type="entry name" value="LbH_MAT_like"/>
    <property type="match status" value="1"/>
</dbReference>
<dbReference type="Proteomes" id="UP000176865">
    <property type="component" value="Unassembled WGS sequence"/>
</dbReference>
<dbReference type="GO" id="GO:0008374">
    <property type="term" value="F:O-acyltransferase activity"/>
    <property type="evidence" value="ECO:0007669"/>
    <property type="project" value="TreeGrafter"/>
</dbReference>
<comment type="caution">
    <text evidence="2">The sequence shown here is derived from an EMBL/GenBank/DDBJ whole genome shotgun (WGS) entry which is preliminary data.</text>
</comment>
<reference evidence="2 3" key="1">
    <citation type="journal article" date="2016" name="Nat. Commun.">
        <title>Thousands of microbial genomes shed light on interconnected biogeochemical processes in an aquifer system.</title>
        <authorList>
            <person name="Anantharaman K."/>
            <person name="Brown C.T."/>
            <person name="Hug L.A."/>
            <person name="Sharon I."/>
            <person name="Castelle C.J."/>
            <person name="Probst A.J."/>
            <person name="Thomas B.C."/>
            <person name="Singh A."/>
            <person name="Wilkins M.J."/>
            <person name="Karaoz U."/>
            <person name="Brodie E.L."/>
            <person name="Williams K.H."/>
            <person name="Hubbard S.S."/>
            <person name="Banfield J.F."/>
        </authorList>
    </citation>
    <scope>NUCLEOTIDE SEQUENCE [LARGE SCALE GENOMIC DNA]</scope>
</reference>
<dbReference type="InterPro" id="IPR056818">
    <property type="entry name" value="GlmU/GlgC-like_hexapep"/>
</dbReference>
<dbReference type="AlphaFoldDB" id="A0A1F5EM49"/>
<dbReference type="EMBL" id="MFAB01000026">
    <property type="protein sequence ID" value="OGD68478.1"/>
    <property type="molecule type" value="Genomic_DNA"/>
</dbReference>
<evidence type="ECO:0000313" key="2">
    <source>
        <dbReference type="EMBL" id="OGD68478.1"/>
    </source>
</evidence>